<dbReference type="EMBL" id="AACS02000012">
    <property type="protein sequence ID" value="EAU86604.1"/>
    <property type="molecule type" value="Genomic_DNA"/>
</dbReference>
<proteinExistence type="predicted"/>
<sequence>MHPLSLASWVVFLIFGTNSFSTHHEVHARQTDKLAASITHAKNITLQGWTAPETDSNGQPSLDNRPTILGIEPISIDGSGATHYVVSQVWTSPSAEPSTHTFTFLADATRRQFFLTQLPATTGGPTKVHDLECINDEDGSISCIRREVEHVSGQPVSTSVLTTQPGRTEPWYTVTNVEEYNLPTPTGERPTTFADSGARSGIIGVGLTILAVVPGIIAGLALL</sequence>
<keyword evidence="2" id="KW-0732">Signal</keyword>
<name>A8NP36_COPC7</name>
<keyword evidence="1" id="KW-0812">Transmembrane</keyword>
<keyword evidence="1" id="KW-0472">Membrane</keyword>
<organism evidence="3 4">
    <name type="scientific">Coprinopsis cinerea (strain Okayama-7 / 130 / ATCC MYA-4618 / FGSC 9003)</name>
    <name type="common">Inky cap fungus</name>
    <name type="synonym">Hormographiella aspergillata</name>
    <dbReference type="NCBI Taxonomy" id="240176"/>
    <lineage>
        <taxon>Eukaryota</taxon>
        <taxon>Fungi</taxon>
        <taxon>Dikarya</taxon>
        <taxon>Basidiomycota</taxon>
        <taxon>Agaricomycotina</taxon>
        <taxon>Agaricomycetes</taxon>
        <taxon>Agaricomycetidae</taxon>
        <taxon>Agaricales</taxon>
        <taxon>Agaricineae</taxon>
        <taxon>Psathyrellaceae</taxon>
        <taxon>Coprinopsis</taxon>
    </lineage>
</organism>
<keyword evidence="4" id="KW-1185">Reference proteome</keyword>
<evidence type="ECO:0000313" key="3">
    <source>
        <dbReference type="EMBL" id="EAU86604.1"/>
    </source>
</evidence>
<accession>A8NP36</accession>
<dbReference type="RefSeq" id="XP_001835257.1">
    <property type="nucleotide sequence ID" value="XM_001835205.1"/>
</dbReference>
<feature type="signal peptide" evidence="2">
    <location>
        <begin position="1"/>
        <end position="19"/>
    </location>
</feature>
<dbReference type="Proteomes" id="UP000001861">
    <property type="component" value="Unassembled WGS sequence"/>
</dbReference>
<feature type="transmembrane region" description="Helical" evidence="1">
    <location>
        <begin position="201"/>
        <end position="222"/>
    </location>
</feature>
<feature type="chain" id="PRO_5002727320" evidence="2">
    <location>
        <begin position="20"/>
        <end position="223"/>
    </location>
</feature>
<reference evidence="3 4" key="1">
    <citation type="journal article" date="2010" name="Proc. Natl. Acad. Sci. U.S.A.">
        <title>Insights into evolution of multicellular fungi from the assembled chromosomes of the mushroom Coprinopsis cinerea (Coprinus cinereus).</title>
        <authorList>
            <person name="Stajich J.E."/>
            <person name="Wilke S.K."/>
            <person name="Ahren D."/>
            <person name="Au C.H."/>
            <person name="Birren B.W."/>
            <person name="Borodovsky M."/>
            <person name="Burns C."/>
            <person name="Canback B."/>
            <person name="Casselton L.A."/>
            <person name="Cheng C.K."/>
            <person name="Deng J."/>
            <person name="Dietrich F.S."/>
            <person name="Fargo D.C."/>
            <person name="Farman M.L."/>
            <person name="Gathman A.C."/>
            <person name="Goldberg J."/>
            <person name="Guigo R."/>
            <person name="Hoegger P.J."/>
            <person name="Hooker J.B."/>
            <person name="Huggins A."/>
            <person name="James T.Y."/>
            <person name="Kamada T."/>
            <person name="Kilaru S."/>
            <person name="Kodira C."/>
            <person name="Kues U."/>
            <person name="Kupfer D."/>
            <person name="Kwan H.S."/>
            <person name="Lomsadze A."/>
            <person name="Li W."/>
            <person name="Lilly W.W."/>
            <person name="Ma L.J."/>
            <person name="Mackey A.J."/>
            <person name="Manning G."/>
            <person name="Martin F."/>
            <person name="Muraguchi H."/>
            <person name="Natvig D.O."/>
            <person name="Palmerini H."/>
            <person name="Ramesh M.A."/>
            <person name="Rehmeyer C.J."/>
            <person name="Roe B.A."/>
            <person name="Shenoy N."/>
            <person name="Stanke M."/>
            <person name="Ter-Hovhannisyan V."/>
            <person name="Tunlid A."/>
            <person name="Velagapudi R."/>
            <person name="Vision T.J."/>
            <person name="Zeng Q."/>
            <person name="Zolan M.E."/>
            <person name="Pukkila P.J."/>
        </authorList>
    </citation>
    <scope>NUCLEOTIDE SEQUENCE [LARGE SCALE GENOMIC DNA]</scope>
    <source>
        <strain evidence="4">Okayama-7 / 130 / ATCC MYA-4618 / FGSC 9003</strain>
    </source>
</reference>
<evidence type="ECO:0000256" key="1">
    <source>
        <dbReference type="SAM" id="Phobius"/>
    </source>
</evidence>
<evidence type="ECO:0000313" key="4">
    <source>
        <dbReference type="Proteomes" id="UP000001861"/>
    </source>
</evidence>
<evidence type="ECO:0000256" key="2">
    <source>
        <dbReference type="SAM" id="SignalP"/>
    </source>
</evidence>
<keyword evidence="1" id="KW-1133">Transmembrane helix</keyword>
<gene>
    <name evidence="3" type="ORF">CC1G_07800</name>
</gene>
<protein>
    <submittedName>
        <fullName evidence="3">Uncharacterized protein</fullName>
    </submittedName>
</protein>
<dbReference type="InParanoid" id="A8NP36"/>
<comment type="caution">
    <text evidence="3">The sequence shown here is derived from an EMBL/GenBank/DDBJ whole genome shotgun (WGS) entry which is preliminary data.</text>
</comment>
<dbReference type="GeneID" id="6011786"/>
<dbReference type="AlphaFoldDB" id="A8NP36"/>
<dbReference type="VEuPathDB" id="FungiDB:CC1G_07800"/>
<dbReference type="KEGG" id="cci:CC1G_07800"/>